<dbReference type="InterPro" id="IPR011009">
    <property type="entry name" value="Kinase-like_dom_sf"/>
</dbReference>
<dbReference type="SUPFAM" id="SSF56112">
    <property type="entry name" value="Protein kinase-like (PK-like)"/>
    <property type="match status" value="1"/>
</dbReference>
<dbReference type="OrthoDB" id="8674at10239"/>
<protein>
    <submittedName>
        <fullName evidence="3">Ser/thr kinase</fullName>
    </submittedName>
</protein>
<dbReference type="InterPro" id="IPR000719">
    <property type="entry name" value="Prot_kinase_dom"/>
</dbReference>
<keyword evidence="3" id="KW-0418">Kinase</keyword>
<dbReference type="Gene3D" id="1.10.510.10">
    <property type="entry name" value="Transferase(Phosphotransferase) domain 1"/>
    <property type="match status" value="1"/>
</dbReference>
<dbReference type="PROSITE" id="PS50011">
    <property type="entry name" value="PROTEIN_KINASE_DOM"/>
    <property type="match status" value="1"/>
</dbReference>
<reference evidence="3 4" key="1">
    <citation type="journal article" date="2016" name="Virus Genes">
        <title>The genomes of three North American orthopoxviruses.</title>
        <authorList>
            <person name="Smithson C."/>
            <person name="Tang N."/>
            <person name="Sammons S."/>
            <person name="Frace M."/>
            <person name="Batra D."/>
            <person name="Li Y."/>
            <person name="Emerson G.L."/>
            <person name="Carroll D.S."/>
            <person name="Upton C."/>
        </authorList>
    </citation>
    <scope>NUCLEOTIDE SEQUENCE [LARGE SCALE GENOMIC DNA]</scope>
    <source>
        <strain evidence="3 4">WA</strain>
    </source>
</reference>
<dbReference type="PANTHER" id="PTHR11909">
    <property type="entry name" value="CASEIN KINASE-RELATED"/>
    <property type="match status" value="1"/>
</dbReference>
<dbReference type="KEGG" id="vg:29057767"/>
<dbReference type="GO" id="GO:0005524">
    <property type="term" value="F:ATP binding"/>
    <property type="evidence" value="ECO:0007669"/>
    <property type="project" value="InterPro"/>
</dbReference>
<dbReference type="GO" id="GO:0004672">
    <property type="term" value="F:protein kinase activity"/>
    <property type="evidence" value="ECO:0007669"/>
    <property type="project" value="InterPro"/>
</dbReference>
<dbReference type="EMBL" id="KU749310">
    <property type="protein sequence ID" value="AOP31668.1"/>
    <property type="molecule type" value="Genomic_DNA"/>
</dbReference>
<organism evidence="3 4">
    <name type="scientific">Skunkpox virus</name>
    <dbReference type="NCBI Taxonomy" id="160796"/>
    <lineage>
        <taxon>Viruses</taxon>
        <taxon>Varidnaviria</taxon>
        <taxon>Bamfordvirae</taxon>
        <taxon>Nucleocytoviricota</taxon>
        <taxon>Pokkesviricetes</taxon>
        <taxon>Chitovirales</taxon>
        <taxon>Poxviridae</taxon>
        <taxon>Chordopoxvirinae</taxon>
        <taxon>Orthopoxvirus</taxon>
        <taxon>Orthopoxvirus skunkpox</taxon>
    </lineage>
</organism>
<feature type="domain" description="Protein kinase" evidence="2">
    <location>
        <begin position="1"/>
        <end position="282"/>
    </location>
</feature>
<evidence type="ECO:0000259" key="2">
    <source>
        <dbReference type="PROSITE" id="PS50011"/>
    </source>
</evidence>
<dbReference type="Proteomes" id="UP000201873">
    <property type="component" value="Segment"/>
</dbReference>
<evidence type="ECO:0000313" key="4">
    <source>
        <dbReference type="Proteomes" id="UP000201873"/>
    </source>
</evidence>
<dbReference type="GeneID" id="29057767"/>
<sequence length="284" mass="33794">MESIKYCIDNDGKKWIIGNTLYSGNSILYKSRKNFSSSFYNYVMKLDHKLHRPLVSEIRFYITVLDQSLVSDWIKEHDIKYLAIPYLYGIGESNNYRFFILKNLGRVFAPKDIESVYDACVVLIDTLEYIHSKGFTHGKIEPTNILIRNNRISLIDYSRTNRLYNDNKKHIDYNEDTIIYGNTNYMCIDNHLGATVSRRGELEMLGYCMIEWFGGKLPWKNEKNRIKLERQKREYKKNIDAFFEDCFSKGNVPLELVRYMELVYSLDYDQTPDYSRLRRLFIQD</sequence>
<dbReference type="InterPro" id="IPR050235">
    <property type="entry name" value="CK1_Ser-Thr_kinase"/>
</dbReference>
<name>A0A1C9KC08_9POXV</name>
<proteinExistence type="predicted"/>
<evidence type="ECO:0000313" key="3">
    <source>
        <dbReference type="EMBL" id="AOP31668.1"/>
    </source>
</evidence>
<comment type="subcellular location">
    <subcellularLocation>
        <location evidence="1">Host cell</location>
    </subcellularLocation>
</comment>
<dbReference type="GO" id="GO:0043657">
    <property type="term" value="C:host cell"/>
    <property type="evidence" value="ECO:0007669"/>
    <property type="project" value="UniProtKB-SubCell"/>
</dbReference>
<evidence type="ECO:0000256" key="1">
    <source>
        <dbReference type="ARBA" id="ARBA00004340"/>
    </source>
</evidence>
<keyword evidence="4" id="KW-1185">Reference proteome</keyword>
<accession>A0A1C9KC08</accession>
<keyword evidence="3" id="KW-0808">Transferase</keyword>
<dbReference type="RefSeq" id="YP_009282883.1">
    <property type="nucleotide sequence ID" value="NC_031038.1"/>
</dbReference>
<gene>
    <name evidence="3" type="ORF">SKPV-WA-189</name>
</gene>